<keyword evidence="1" id="KW-1133">Transmembrane helix</keyword>
<evidence type="ECO:0000256" key="1">
    <source>
        <dbReference type="SAM" id="Phobius"/>
    </source>
</evidence>
<dbReference type="AlphaFoldDB" id="A0A146LH33"/>
<sequence length="112" mass="12753">MTKTDSFFRGMHEDIMMLRLREPSMSKTVQQLYPVVVLRGIIETIIIASFCVINFLCISHLLGRPRFCFNLNYNNPQSRHTQSDIVKVVPVPVDEADAVSGIVDAFPNLTKR</sequence>
<organism evidence="2">
    <name type="scientific">Lygus hesperus</name>
    <name type="common">Western plant bug</name>
    <dbReference type="NCBI Taxonomy" id="30085"/>
    <lineage>
        <taxon>Eukaryota</taxon>
        <taxon>Metazoa</taxon>
        <taxon>Ecdysozoa</taxon>
        <taxon>Arthropoda</taxon>
        <taxon>Hexapoda</taxon>
        <taxon>Insecta</taxon>
        <taxon>Pterygota</taxon>
        <taxon>Neoptera</taxon>
        <taxon>Paraneoptera</taxon>
        <taxon>Hemiptera</taxon>
        <taxon>Heteroptera</taxon>
        <taxon>Panheteroptera</taxon>
        <taxon>Cimicomorpha</taxon>
        <taxon>Miridae</taxon>
        <taxon>Mirini</taxon>
        <taxon>Lygus</taxon>
    </lineage>
</organism>
<dbReference type="EMBL" id="GDHC01011106">
    <property type="protein sequence ID" value="JAQ07523.1"/>
    <property type="molecule type" value="Transcribed_RNA"/>
</dbReference>
<keyword evidence="1" id="KW-0472">Membrane</keyword>
<keyword evidence="1" id="KW-0812">Transmembrane</keyword>
<name>A0A146LH33_LYGHE</name>
<evidence type="ECO:0000313" key="2">
    <source>
        <dbReference type="EMBL" id="JAQ07523.1"/>
    </source>
</evidence>
<gene>
    <name evidence="2" type="ORF">g.96577</name>
</gene>
<protein>
    <submittedName>
        <fullName evidence="2">Uncharacterized protein</fullName>
    </submittedName>
</protein>
<reference evidence="2" key="1">
    <citation type="journal article" date="2016" name="Gigascience">
        <title>De novo construction of an expanded transcriptome assembly for the western tarnished plant bug, Lygus hesperus.</title>
        <authorList>
            <person name="Tassone E.E."/>
            <person name="Geib S.M."/>
            <person name="Hall B."/>
            <person name="Fabrick J.A."/>
            <person name="Brent C.S."/>
            <person name="Hull J.J."/>
        </authorList>
    </citation>
    <scope>NUCLEOTIDE SEQUENCE</scope>
</reference>
<feature type="transmembrane region" description="Helical" evidence="1">
    <location>
        <begin position="32"/>
        <end position="57"/>
    </location>
</feature>
<proteinExistence type="predicted"/>
<accession>A0A146LH33</accession>